<dbReference type="InterPro" id="IPR050320">
    <property type="entry name" value="N5-glutamine_MTase"/>
</dbReference>
<evidence type="ECO:0000256" key="2">
    <source>
        <dbReference type="ARBA" id="ARBA00022679"/>
    </source>
</evidence>
<dbReference type="Proteomes" id="UP001598201">
    <property type="component" value="Unassembled WGS sequence"/>
</dbReference>
<evidence type="ECO:0000259" key="7">
    <source>
        <dbReference type="Pfam" id="PF17827"/>
    </source>
</evidence>
<gene>
    <name evidence="5 9" type="primary">prmC</name>
    <name evidence="8" type="ordered locus">Rahaq_2275</name>
    <name evidence="9" type="ORF">ACFPK4_06445</name>
</gene>
<reference evidence="9 11" key="3">
    <citation type="submission" date="2024-09" db="EMBL/GenBank/DDBJ databases">
        <title>Genomes of Rahnella.</title>
        <authorList>
            <person name="Mnguni F.C."/>
            <person name="Shin G.Y."/>
            <person name="Coutinho T."/>
        </authorList>
    </citation>
    <scope>NUCLEOTIDE SEQUENCE [LARGE SCALE GENOMIC DNA]</scope>
    <source>
        <strain evidence="9 11">20WA0057</strain>
    </source>
</reference>
<dbReference type="InterPro" id="IPR019874">
    <property type="entry name" value="RF_methyltr_PrmC"/>
</dbReference>
<protein>
    <recommendedName>
        <fullName evidence="5">Release factor glutamine methyltransferase</fullName>
        <shortName evidence="5">RF MTase</shortName>
        <ecNumber evidence="5">2.1.1.297</ecNumber>
    </recommendedName>
    <alternativeName>
        <fullName evidence="5">N5-glutamine methyltransferase PrmC</fullName>
    </alternativeName>
    <alternativeName>
        <fullName evidence="5">Protein-(glutamine-N5) MTase PrmC</fullName>
    </alternativeName>
    <alternativeName>
        <fullName evidence="5">Protein-glutamine N-methyltransferase PrmC</fullName>
    </alternativeName>
</protein>
<dbReference type="Gene3D" id="1.10.8.10">
    <property type="entry name" value="DNA helicase RuvA subunit, C-terminal domain"/>
    <property type="match status" value="1"/>
</dbReference>
<evidence type="ECO:0000256" key="3">
    <source>
        <dbReference type="ARBA" id="ARBA00022691"/>
    </source>
</evidence>
<evidence type="ECO:0000313" key="8">
    <source>
        <dbReference type="EMBL" id="ADW73885.1"/>
    </source>
</evidence>
<dbReference type="Proteomes" id="UP000007257">
    <property type="component" value="Chromosome"/>
</dbReference>
<dbReference type="SUPFAM" id="SSF53335">
    <property type="entry name" value="S-adenosyl-L-methionine-dependent methyltransferases"/>
    <property type="match status" value="1"/>
</dbReference>
<evidence type="ECO:0000313" key="9">
    <source>
        <dbReference type="EMBL" id="MFD3223164.1"/>
    </source>
</evidence>
<evidence type="ECO:0000259" key="6">
    <source>
        <dbReference type="Pfam" id="PF13847"/>
    </source>
</evidence>
<dbReference type="FunFam" id="3.40.50.150:FF:000053">
    <property type="entry name" value="Release factor glutamine methyltransferase"/>
    <property type="match status" value="1"/>
</dbReference>
<dbReference type="KEGG" id="rah:Rahaq_2275"/>
<accession>A0A0H3FCQ7</accession>
<dbReference type="FunFam" id="1.10.8.10:FF:000032">
    <property type="entry name" value="Release factor glutamine methyltransferase"/>
    <property type="match status" value="1"/>
</dbReference>
<keyword evidence="11" id="KW-1185">Reference proteome</keyword>
<dbReference type="InterPro" id="IPR029063">
    <property type="entry name" value="SAM-dependent_MTases_sf"/>
</dbReference>
<feature type="binding site" evidence="5">
    <location>
        <position position="140"/>
    </location>
    <ligand>
        <name>S-adenosyl-L-methionine</name>
        <dbReference type="ChEBI" id="CHEBI:59789"/>
    </ligand>
</feature>
<dbReference type="PROSITE" id="PS00092">
    <property type="entry name" value="N6_MTASE"/>
    <property type="match status" value="1"/>
</dbReference>
<dbReference type="GO" id="GO:0102559">
    <property type="term" value="F:peptide chain release factor N(5)-glutamine methyltransferase activity"/>
    <property type="evidence" value="ECO:0007669"/>
    <property type="project" value="UniProtKB-EC"/>
</dbReference>
<dbReference type="GeneID" id="95417269"/>
<name>A0A0H3FCQ7_RAHSY</name>
<reference evidence="8 10" key="2">
    <citation type="journal article" date="2012" name="J. Bacteriol.">
        <title>Complete Genome Sequence of Rahnella sp. Strain Y9602, a Gammaproteobacterium Isolate from Metal- and Radionuclide-Contaminated Soil.</title>
        <authorList>
            <person name="Martinez R.J."/>
            <person name="Bruce D."/>
            <person name="Detter C."/>
            <person name="Goodwin L.A."/>
            <person name="Han J."/>
            <person name="Han C.S."/>
            <person name="Held B."/>
            <person name="Land M.L."/>
            <person name="Mikhailova N."/>
            <person name="Nolan M."/>
            <person name="Pennacchio L."/>
            <person name="Pitluck S."/>
            <person name="Tapia R."/>
            <person name="Woyke T."/>
            <person name="Sobecky P.A."/>
        </authorList>
    </citation>
    <scope>NUCLEOTIDE SEQUENCE [LARGE SCALE GENOMIC DNA]</scope>
    <source>
        <strain evidence="8 10">Y9602</strain>
    </source>
</reference>
<feature type="binding site" evidence="5">
    <location>
        <begin position="117"/>
        <end position="121"/>
    </location>
    <ligand>
        <name>S-adenosyl-L-methionine</name>
        <dbReference type="ChEBI" id="CHEBI:59789"/>
    </ligand>
</feature>
<dbReference type="eggNOG" id="COG2890">
    <property type="taxonomic scope" value="Bacteria"/>
</dbReference>
<dbReference type="HAMAP" id="MF_02126">
    <property type="entry name" value="RF_methyltr_PrmC"/>
    <property type="match status" value="1"/>
</dbReference>
<dbReference type="NCBIfam" id="TIGR00536">
    <property type="entry name" value="hemK_fam"/>
    <property type="match status" value="1"/>
</dbReference>
<reference evidence="10" key="1">
    <citation type="submission" date="2011-01" db="EMBL/GenBank/DDBJ databases">
        <title>Complete sequence of chromosome of Rahnella sp. Y9602.</title>
        <authorList>
            <consortium name="US DOE Joint Genome Institute"/>
            <person name="Lucas S."/>
            <person name="Copeland A."/>
            <person name="Lapidus A."/>
            <person name="Cheng J.-F."/>
            <person name="Goodwin L."/>
            <person name="Pitluck S."/>
            <person name="Lu M."/>
            <person name="Detter J.C."/>
            <person name="Han C."/>
            <person name="Tapia R."/>
            <person name="Land M."/>
            <person name="Hauser L."/>
            <person name="Kyrpides N."/>
            <person name="Ivanova N."/>
            <person name="Ovchinnikova G."/>
            <person name="Pagani I."/>
            <person name="Sobecky P.A."/>
            <person name="Martinez R.J."/>
            <person name="Woyke T."/>
        </authorList>
    </citation>
    <scope>NUCLEOTIDE SEQUENCE [LARGE SCALE GENOMIC DNA]</scope>
    <source>
        <strain evidence="10">Y9602</strain>
    </source>
</reference>
<dbReference type="PANTHER" id="PTHR18895">
    <property type="entry name" value="HEMK METHYLTRANSFERASE"/>
    <property type="match status" value="1"/>
</dbReference>
<dbReference type="EMBL" id="JBHUCJ010000010">
    <property type="protein sequence ID" value="MFD3223164.1"/>
    <property type="molecule type" value="Genomic_DNA"/>
</dbReference>
<proteinExistence type="inferred from homology"/>
<keyword evidence="1 5" id="KW-0489">Methyltransferase</keyword>
<dbReference type="InterPro" id="IPR040758">
    <property type="entry name" value="PrmC_N"/>
</dbReference>
<dbReference type="GO" id="GO:0003676">
    <property type="term" value="F:nucleic acid binding"/>
    <property type="evidence" value="ECO:0007669"/>
    <property type="project" value="InterPro"/>
</dbReference>
<comment type="similarity">
    <text evidence="5">Belongs to the protein N5-glutamine methyltransferase family. PrmC subfamily.</text>
</comment>
<evidence type="ECO:0000313" key="11">
    <source>
        <dbReference type="Proteomes" id="UP001598201"/>
    </source>
</evidence>
<sequence>MDFQSWLRDATRRLAAGESPKRDAEILLGFVTGRARTFIMAFGETLLTAGQLQQLEILLARREQGEPVAYLTGEREFWSLPLSVSPATLIPRPDTECLVEQALIRLPSQPVSILDLGTGTGAIALALASERPDCKVTGVDLQPDAVRLAQHNAQKLNILNARFLPGSWFSPVAGERFALIASNPPYIDAADPHLAKGDVRFEPASALVAENAGLADLAHIIQAAPAYLHKGGWLLLEHGWQQATDVQALLRDAGYQHIATVKDYGDNDRVSLGQWEPLHGSEENQLVRI</sequence>
<evidence type="ECO:0000313" key="10">
    <source>
        <dbReference type="Proteomes" id="UP000007257"/>
    </source>
</evidence>
<dbReference type="Gene3D" id="3.40.50.150">
    <property type="entry name" value="Vaccinia Virus protein VP39"/>
    <property type="match status" value="1"/>
</dbReference>
<feature type="binding site" evidence="5">
    <location>
        <position position="168"/>
    </location>
    <ligand>
        <name>S-adenosyl-L-methionine</name>
        <dbReference type="ChEBI" id="CHEBI:59789"/>
    </ligand>
</feature>
<dbReference type="GO" id="GO:0032259">
    <property type="term" value="P:methylation"/>
    <property type="evidence" value="ECO:0007669"/>
    <property type="project" value="UniProtKB-KW"/>
</dbReference>
<comment type="catalytic activity">
    <reaction evidence="4 5">
        <text>L-glutaminyl-[peptide chain release factor] + S-adenosyl-L-methionine = N(5)-methyl-L-glutaminyl-[peptide chain release factor] + S-adenosyl-L-homocysteine + H(+)</text>
        <dbReference type="Rhea" id="RHEA:42896"/>
        <dbReference type="Rhea" id="RHEA-COMP:10271"/>
        <dbReference type="Rhea" id="RHEA-COMP:10272"/>
        <dbReference type="ChEBI" id="CHEBI:15378"/>
        <dbReference type="ChEBI" id="CHEBI:30011"/>
        <dbReference type="ChEBI" id="CHEBI:57856"/>
        <dbReference type="ChEBI" id="CHEBI:59789"/>
        <dbReference type="ChEBI" id="CHEBI:61891"/>
        <dbReference type="EC" id="2.1.1.297"/>
    </reaction>
</comment>
<dbReference type="InterPro" id="IPR025714">
    <property type="entry name" value="Methyltranfer_dom"/>
</dbReference>
<keyword evidence="3 5" id="KW-0949">S-adenosyl-L-methionine</keyword>
<evidence type="ECO:0000256" key="1">
    <source>
        <dbReference type="ARBA" id="ARBA00022603"/>
    </source>
</evidence>
<dbReference type="InterPro" id="IPR004556">
    <property type="entry name" value="HemK-like"/>
</dbReference>
<dbReference type="HOGENOM" id="CLU_018398_3_0_6"/>
<feature type="domain" description="Methyltransferase" evidence="6">
    <location>
        <begin position="112"/>
        <end position="248"/>
    </location>
</feature>
<feature type="binding site" evidence="5">
    <location>
        <begin position="183"/>
        <end position="186"/>
    </location>
    <ligand>
        <name>substrate</name>
    </ligand>
</feature>
<feature type="binding site" evidence="5">
    <location>
        <position position="183"/>
    </location>
    <ligand>
        <name>S-adenosyl-L-methionine</name>
        <dbReference type="ChEBI" id="CHEBI:59789"/>
    </ligand>
</feature>
<keyword evidence="2 5" id="KW-0808">Transferase</keyword>
<dbReference type="EMBL" id="CP002505">
    <property type="protein sequence ID" value="ADW73885.1"/>
    <property type="molecule type" value="Genomic_DNA"/>
</dbReference>
<dbReference type="EC" id="2.1.1.297" evidence="5"/>
<organism evidence="8 10">
    <name type="scientific">Rahnella sp. (strain Y9602)</name>
    <dbReference type="NCBI Taxonomy" id="2703885"/>
    <lineage>
        <taxon>Bacteria</taxon>
        <taxon>Pseudomonadati</taxon>
        <taxon>Pseudomonadota</taxon>
        <taxon>Gammaproteobacteria</taxon>
        <taxon>Enterobacterales</taxon>
        <taxon>Yersiniaceae</taxon>
        <taxon>Rahnella</taxon>
    </lineage>
</organism>
<dbReference type="RefSeq" id="WP_013575586.1">
    <property type="nucleotide sequence ID" value="NC_015061.1"/>
</dbReference>
<dbReference type="NCBIfam" id="TIGR03534">
    <property type="entry name" value="RF_mod_PrmC"/>
    <property type="match status" value="1"/>
</dbReference>
<comment type="function">
    <text evidence="5">Methylates the class 1 translation termination release factors RF1/PrfA and RF2/PrfB on the glutamine residue of the universally conserved GGQ motif.</text>
</comment>
<dbReference type="Pfam" id="PF17827">
    <property type="entry name" value="PrmC_N"/>
    <property type="match status" value="1"/>
</dbReference>
<evidence type="ECO:0000256" key="5">
    <source>
        <dbReference type="HAMAP-Rule" id="MF_02126"/>
    </source>
</evidence>
<evidence type="ECO:0000256" key="4">
    <source>
        <dbReference type="ARBA" id="ARBA00048391"/>
    </source>
</evidence>
<dbReference type="CDD" id="cd02440">
    <property type="entry name" value="AdoMet_MTases"/>
    <property type="match status" value="1"/>
</dbReference>
<dbReference type="Pfam" id="PF13847">
    <property type="entry name" value="Methyltransf_31"/>
    <property type="match status" value="1"/>
</dbReference>
<dbReference type="AlphaFoldDB" id="A0A0H3FCQ7"/>
<feature type="domain" description="Release factor glutamine methyltransferase N-terminal" evidence="7">
    <location>
        <begin position="6"/>
        <end position="73"/>
    </location>
</feature>
<dbReference type="OrthoDB" id="9800643at2"/>
<dbReference type="PANTHER" id="PTHR18895:SF74">
    <property type="entry name" value="MTRF1L RELEASE FACTOR GLUTAMINE METHYLTRANSFERASE"/>
    <property type="match status" value="1"/>
</dbReference>
<dbReference type="InterPro" id="IPR002052">
    <property type="entry name" value="DNA_methylase_N6_adenine_CS"/>
</dbReference>